<comment type="caution">
    <text evidence="2">The sequence shown here is derived from an EMBL/GenBank/DDBJ whole genome shotgun (WGS) entry which is preliminary data.</text>
</comment>
<dbReference type="AlphaFoldDB" id="A0A0F9TJV0"/>
<protein>
    <submittedName>
        <fullName evidence="2">Uncharacterized protein</fullName>
    </submittedName>
</protein>
<proteinExistence type="predicted"/>
<dbReference type="EMBL" id="LAZR01000313">
    <property type="protein sequence ID" value="KKN75207.1"/>
    <property type="molecule type" value="Genomic_DNA"/>
</dbReference>
<feature type="region of interest" description="Disordered" evidence="1">
    <location>
        <begin position="1"/>
        <end position="23"/>
    </location>
</feature>
<evidence type="ECO:0000313" key="2">
    <source>
        <dbReference type="EMBL" id="KKN75207.1"/>
    </source>
</evidence>
<feature type="region of interest" description="Disordered" evidence="1">
    <location>
        <begin position="95"/>
        <end position="115"/>
    </location>
</feature>
<evidence type="ECO:0000256" key="1">
    <source>
        <dbReference type="SAM" id="MobiDB-lite"/>
    </source>
</evidence>
<gene>
    <name evidence="2" type="ORF">LCGC14_0382060</name>
</gene>
<reference evidence="2" key="1">
    <citation type="journal article" date="2015" name="Nature">
        <title>Complex archaea that bridge the gap between prokaryotes and eukaryotes.</title>
        <authorList>
            <person name="Spang A."/>
            <person name="Saw J.H."/>
            <person name="Jorgensen S.L."/>
            <person name="Zaremba-Niedzwiedzka K."/>
            <person name="Martijn J."/>
            <person name="Lind A.E."/>
            <person name="van Eijk R."/>
            <person name="Schleper C."/>
            <person name="Guy L."/>
            <person name="Ettema T.J."/>
        </authorList>
    </citation>
    <scope>NUCLEOTIDE SEQUENCE</scope>
</reference>
<name>A0A0F9TJV0_9ZZZZ</name>
<sequence>MSGHSPRPELRPGENPGSSTFQGRLAAWRAVPAPDGGGGGDGTLSKFFDTQGNQLLVSEIQNQQFVVDANGIFYIPQFDGLGTFTGVDLASSSQQSFLSGQTGGGGSAPSFASTQAAQTQAEAFAKAQAEADRKFRAEQDRLAIEARAEESRLAEEAALKRGRLSTLADLIQSFAASQAQARDTLANLQPDPFRFAAVSGGVAPFGVTPQEGFQTQLTDFASAPVPTADPNASLPSIESAIQGLTGASVPLSPQTFGAAEGVVIEMARGADGSYSAAPLPFDVQARLVGENPDGTVNRTTEVMVTSSQGTAIIPLGKGAQEGGFFPFSPIEFDKETLLPALGTSGIFNQFGLSQVPTGSFGPMGRFTAPSGGSLFNQFGIAPSFVSPLGRDEAFFVNPETGQRQLITASVLRNIDPRLITNLPTVGQFGPLAGSPVSQGQVSDILGQVREPGSFTKFSAPIVEPTTGTLLPAPFAIASQLNKLRLTNPSLFNMLLSAYESAGVSATSVLGTIQQALPFGQARTNIGLN</sequence>
<feature type="compositionally biased region" description="Basic and acidic residues" evidence="1">
    <location>
        <begin position="1"/>
        <end position="12"/>
    </location>
</feature>
<organism evidence="2">
    <name type="scientific">marine sediment metagenome</name>
    <dbReference type="NCBI Taxonomy" id="412755"/>
    <lineage>
        <taxon>unclassified sequences</taxon>
        <taxon>metagenomes</taxon>
        <taxon>ecological metagenomes</taxon>
    </lineage>
</organism>
<accession>A0A0F9TJV0</accession>